<dbReference type="InterPro" id="IPR001173">
    <property type="entry name" value="Glyco_trans_2-like"/>
</dbReference>
<accession>A0ABS4NYA3</accession>
<gene>
    <name evidence="5" type="ORF">J2Z70_004565</name>
</gene>
<evidence type="ECO:0000256" key="1">
    <source>
        <dbReference type="ARBA" id="ARBA00006739"/>
    </source>
</evidence>
<dbReference type="Proteomes" id="UP000773462">
    <property type="component" value="Unassembled WGS sequence"/>
</dbReference>
<keyword evidence="6" id="KW-1185">Reference proteome</keyword>
<protein>
    <submittedName>
        <fullName evidence="5">Glycosyltransferase involved in cell wall biosynthesis</fullName>
    </submittedName>
</protein>
<name>A0ABS4NYA3_9BACL</name>
<dbReference type="InterPro" id="IPR050834">
    <property type="entry name" value="Glycosyltransf_2"/>
</dbReference>
<evidence type="ECO:0000313" key="5">
    <source>
        <dbReference type="EMBL" id="MBP2114399.1"/>
    </source>
</evidence>
<evidence type="ECO:0000256" key="3">
    <source>
        <dbReference type="ARBA" id="ARBA00022679"/>
    </source>
</evidence>
<dbReference type="InterPro" id="IPR029044">
    <property type="entry name" value="Nucleotide-diphossugar_trans"/>
</dbReference>
<dbReference type="Pfam" id="PF00535">
    <property type="entry name" value="Glycos_transf_2"/>
    <property type="match status" value="1"/>
</dbReference>
<comment type="similarity">
    <text evidence="1">Belongs to the glycosyltransferase 2 family.</text>
</comment>
<dbReference type="PANTHER" id="PTHR43685">
    <property type="entry name" value="GLYCOSYLTRANSFERASE"/>
    <property type="match status" value="1"/>
</dbReference>
<evidence type="ECO:0000259" key="4">
    <source>
        <dbReference type="Pfam" id="PF00535"/>
    </source>
</evidence>
<dbReference type="Gene3D" id="3.90.550.10">
    <property type="entry name" value="Spore Coat Polysaccharide Biosynthesis Protein SpsA, Chain A"/>
    <property type="match status" value="1"/>
</dbReference>
<dbReference type="SUPFAM" id="SSF53448">
    <property type="entry name" value="Nucleotide-diphospho-sugar transferases"/>
    <property type="match status" value="1"/>
</dbReference>
<sequence>MNGVNYSVLMSVYHKENPNYLRESILSILQQSVLPNEIIMVKDGELTIELEKVLDEFGEIEIFKTITLKHNVGLGIALSIGLKECKNELIARMDTDDISDHNRCEKQLKKFVENRNLSVVGTAVAEFIDIPSNIVAYKEVKIDNKEIKDQMKFRNPINHPSVMFRKADVLKAGGYKDWWLNEDYYLWIRMMQQGFIFQNINEPLVKMRITNETYTRRSGVKYFITQKRLFNYMLKNDLINIFEYLYNNVLRLVTRILIPNKIVKILYLKFLRSKGVNHD</sequence>
<evidence type="ECO:0000313" key="6">
    <source>
        <dbReference type="Proteomes" id="UP000773462"/>
    </source>
</evidence>
<keyword evidence="3" id="KW-0808">Transferase</keyword>
<dbReference type="PANTHER" id="PTHR43685:SF5">
    <property type="entry name" value="GLYCOSYLTRANSFERASE EPSE-RELATED"/>
    <property type="match status" value="1"/>
</dbReference>
<organism evidence="5 6">
    <name type="scientific">Paenibacillus silagei</name>
    <dbReference type="NCBI Taxonomy" id="1670801"/>
    <lineage>
        <taxon>Bacteria</taxon>
        <taxon>Bacillati</taxon>
        <taxon>Bacillota</taxon>
        <taxon>Bacilli</taxon>
        <taxon>Bacillales</taxon>
        <taxon>Paenibacillaceae</taxon>
        <taxon>Paenibacillus</taxon>
    </lineage>
</organism>
<dbReference type="RefSeq" id="WP_209876913.1">
    <property type="nucleotide sequence ID" value="NZ_JAGGLV010000017.1"/>
</dbReference>
<evidence type="ECO:0000256" key="2">
    <source>
        <dbReference type="ARBA" id="ARBA00022676"/>
    </source>
</evidence>
<reference evidence="5 6" key="1">
    <citation type="submission" date="2021-03" db="EMBL/GenBank/DDBJ databases">
        <title>Genomic Encyclopedia of Type Strains, Phase IV (KMG-IV): sequencing the most valuable type-strain genomes for metagenomic binning, comparative biology and taxonomic classification.</title>
        <authorList>
            <person name="Goeker M."/>
        </authorList>
    </citation>
    <scope>NUCLEOTIDE SEQUENCE [LARGE SCALE GENOMIC DNA]</scope>
    <source>
        <strain evidence="5 6">DSM 101953</strain>
    </source>
</reference>
<comment type="caution">
    <text evidence="5">The sequence shown here is derived from an EMBL/GenBank/DDBJ whole genome shotgun (WGS) entry which is preliminary data.</text>
</comment>
<keyword evidence="2" id="KW-0328">Glycosyltransferase</keyword>
<feature type="domain" description="Glycosyltransferase 2-like" evidence="4">
    <location>
        <begin position="7"/>
        <end position="171"/>
    </location>
</feature>
<dbReference type="EMBL" id="JAGGLV010000017">
    <property type="protein sequence ID" value="MBP2114399.1"/>
    <property type="molecule type" value="Genomic_DNA"/>
</dbReference>
<proteinExistence type="inferred from homology"/>